<dbReference type="AlphaFoldDB" id="A0A8X6PL90"/>
<dbReference type="EMBL" id="BMAW01022330">
    <property type="protein sequence ID" value="GFT77304.1"/>
    <property type="molecule type" value="Genomic_DNA"/>
</dbReference>
<evidence type="ECO:0000256" key="6">
    <source>
        <dbReference type="ARBA" id="ARBA00022771"/>
    </source>
</evidence>
<dbReference type="InterPro" id="IPR040025">
    <property type="entry name" value="Znf622/Rei1/Reh1"/>
</dbReference>
<reference evidence="11" key="1">
    <citation type="submission" date="2020-08" db="EMBL/GenBank/DDBJ databases">
        <title>Multicomponent nature underlies the extraordinary mechanical properties of spider dragline silk.</title>
        <authorList>
            <person name="Kono N."/>
            <person name="Nakamura H."/>
            <person name="Mori M."/>
            <person name="Yoshida Y."/>
            <person name="Ohtoshi R."/>
            <person name="Malay A.D."/>
            <person name="Moran D.A.P."/>
            <person name="Tomita M."/>
            <person name="Numata K."/>
            <person name="Arakawa K."/>
        </authorList>
    </citation>
    <scope>NUCLEOTIDE SEQUENCE</scope>
</reference>
<dbReference type="PANTHER" id="PTHR13182">
    <property type="entry name" value="ZINC FINGER PROTEIN 622"/>
    <property type="match status" value="1"/>
</dbReference>
<keyword evidence="5" id="KW-0677">Repeat</keyword>
<keyword evidence="4" id="KW-0479">Metal-binding</keyword>
<comment type="similarity">
    <text evidence="8">Belongs to the REI1 family.</text>
</comment>
<dbReference type="SMART" id="SM00451">
    <property type="entry name" value="ZnF_U1"/>
    <property type="match status" value="2"/>
</dbReference>
<dbReference type="InterPro" id="IPR003604">
    <property type="entry name" value="Matrin/U1-like-C_Znf_C2H2"/>
</dbReference>
<evidence type="ECO:0000256" key="2">
    <source>
        <dbReference type="ARBA" id="ARBA00022490"/>
    </source>
</evidence>
<evidence type="ECO:0000256" key="1">
    <source>
        <dbReference type="ARBA" id="ARBA00004496"/>
    </source>
</evidence>
<keyword evidence="3" id="KW-0690">Ribosome biogenesis</keyword>
<dbReference type="PANTHER" id="PTHR13182:SF8">
    <property type="entry name" value="CYTOPLASMIC 60S SUBUNIT BIOGENESIS FACTOR ZNF622"/>
    <property type="match status" value="1"/>
</dbReference>
<evidence type="ECO:0000256" key="8">
    <source>
        <dbReference type="ARBA" id="ARBA00034126"/>
    </source>
</evidence>
<evidence type="ECO:0000256" key="7">
    <source>
        <dbReference type="ARBA" id="ARBA00022833"/>
    </source>
</evidence>
<dbReference type="OrthoDB" id="19329at2759"/>
<keyword evidence="2" id="KW-0963">Cytoplasm</keyword>
<dbReference type="GO" id="GO:0005737">
    <property type="term" value="C:cytoplasm"/>
    <property type="evidence" value="ECO:0007669"/>
    <property type="project" value="UniProtKB-SubCell"/>
</dbReference>
<feature type="domain" description="C2H2-type" evidence="10">
    <location>
        <begin position="65"/>
        <end position="94"/>
    </location>
</feature>
<dbReference type="SUPFAM" id="SSF57667">
    <property type="entry name" value="beta-beta-alpha zinc fingers"/>
    <property type="match status" value="2"/>
</dbReference>
<evidence type="ECO:0000256" key="4">
    <source>
        <dbReference type="ARBA" id="ARBA00022723"/>
    </source>
</evidence>
<dbReference type="InterPro" id="IPR041661">
    <property type="entry name" value="ZN622/Rei1/Reh1_Znf-C2H2"/>
</dbReference>
<dbReference type="PROSITE" id="PS00028">
    <property type="entry name" value="ZINC_FINGER_C2H2_1"/>
    <property type="match status" value="1"/>
</dbReference>
<organism evidence="11 12">
    <name type="scientific">Nephila pilipes</name>
    <name type="common">Giant wood spider</name>
    <name type="synonym">Nephila maculata</name>
    <dbReference type="NCBI Taxonomy" id="299642"/>
    <lineage>
        <taxon>Eukaryota</taxon>
        <taxon>Metazoa</taxon>
        <taxon>Ecdysozoa</taxon>
        <taxon>Arthropoda</taxon>
        <taxon>Chelicerata</taxon>
        <taxon>Arachnida</taxon>
        <taxon>Araneae</taxon>
        <taxon>Araneomorphae</taxon>
        <taxon>Entelegynae</taxon>
        <taxon>Araneoidea</taxon>
        <taxon>Nephilidae</taxon>
        <taxon>Nephila</taxon>
    </lineage>
</organism>
<dbReference type="Proteomes" id="UP000887013">
    <property type="component" value="Unassembled WGS sequence"/>
</dbReference>
<gene>
    <name evidence="11" type="primary">Znf622</name>
    <name evidence="11" type="ORF">NPIL_209011</name>
</gene>
<dbReference type="GO" id="GO:0042273">
    <property type="term" value="P:ribosomal large subunit biogenesis"/>
    <property type="evidence" value="ECO:0007669"/>
    <property type="project" value="TreeGrafter"/>
</dbReference>
<sequence>MSLTCLTCKLIFSVPELHQEHYKSEWHRYNCKRKIAELPPLSKEEFETKITAFKEVAEVKKKLPLYCDKCSKQFSSENAMRSHVKSKKHLDLTSKVDKSVKIDRAPSGNTSVIASSVMNEDEWSDVEDDEGEWESVADSDDEMKRIVIDTNDCLFCDHQSESTEGNVSHMTKEHSFFIPDIEYLTDLDGLIASLAAKVHLGHLCLWCDGKGKSFKSVKSVRQHMFDKGHSKMLYEGNVVLDYADFYDYSSIDEAKLNNMCALEDILENADYELVLPSGATIGHRSLAVYYKQKLKPLYSDTKQKIRKVLLQYKALGYTGVSGPAAVKVARDITYVQKIKQHYNLKLSLKQNKLQPHLRSQVMF</sequence>
<name>A0A8X6PL90_NEPPI</name>
<evidence type="ECO:0000259" key="10">
    <source>
        <dbReference type="PROSITE" id="PS50157"/>
    </source>
</evidence>
<dbReference type="InterPro" id="IPR036236">
    <property type="entry name" value="Znf_C2H2_sf"/>
</dbReference>
<comment type="caution">
    <text evidence="11">The sequence shown here is derived from an EMBL/GenBank/DDBJ whole genome shotgun (WGS) entry which is preliminary data.</text>
</comment>
<keyword evidence="12" id="KW-1185">Reference proteome</keyword>
<protein>
    <submittedName>
        <fullName evidence="11">Zinc finger protein 622</fullName>
    </submittedName>
</protein>
<comment type="subcellular location">
    <subcellularLocation>
        <location evidence="1">Cytoplasm</location>
    </subcellularLocation>
</comment>
<dbReference type="GO" id="GO:0030687">
    <property type="term" value="C:preribosome, large subunit precursor"/>
    <property type="evidence" value="ECO:0007669"/>
    <property type="project" value="TreeGrafter"/>
</dbReference>
<dbReference type="Pfam" id="PF12756">
    <property type="entry name" value="zf-C2H2_2"/>
    <property type="match status" value="1"/>
</dbReference>
<dbReference type="Pfam" id="PF12171">
    <property type="entry name" value="zf-C2H2_jaz"/>
    <property type="match status" value="1"/>
</dbReference>
<accession>A0A8X6PL90</accession>
<proteinExistence type="inferred from homology"/>
<dbReference type="Gene3D" id="3.30.160.60">
    <property type="entry name" value="Classic Zinc Finger"/>
    <property type="match status" value="1"/>
</dbReference>
<dbReference type="PROSITE" id="PS50157">
    <property type="entry name" value="ZINC_FINGER_C2H2_2"/>
    <property type="match status" value="1"/>
</dbReference>
<dbReference type="InterPro" id="IPR013087">
    <property type="entry name" value="Znf_C2H2_type"/>
</dbReference>
<keyword evidence="7" id="KW-0862">Zinc</keyword>
<evidence type="ECO:0000256" key="5">
    <source>
        <dbReference type="ARBA" id="ARBA00022737"/>
    </source>
</evidence>
<dbReference type="SMART" id="SM00355">
    <property type="entry name" value="ZnF_C2H2"/>
    <property type="match status" value="4"/>
</dbReference>
<evidence type="ECO:0000313" key="11">
    <source>
        <dbReference type="EMBL" id="GFT77304.1"/>
    </source>
</evidence>
<evidence type="ECO:0000313" key="12">
    <source>
        <dbReference type="Proteomes" id="UP000887013"/>
    </source>
</evidence>
<keyword evidence="6 9" id="KW-0863">Zinc-finger</keyword>
<evidence type="ECO:0000256" key="9">
    <source>
        <dbReference type="PROSITE-ProRule" id="PRU00042"/>
    </source>
</evidence>
<evidence type="ECO:0000256" key="3">
    <source>
        <dbReference type="ARBA" id="ARBA00022517"/>
    </source>
</evidence>
<dbReference type="GO" id="GO:0008270">
    <property type="term" value="F:zinc ion binding"/>
    <property type="evidence" value="ECO:0007669"/>
    <property type="project" value="UniProtKB-KW"/>
</dbReference>
<dbReference type="InterPro" id="IPR022755">
    <property type="entry name" value="Znf_C2H2_jaz"/>
</dbReference>
<dbReference type="GO" id="GO:0003676">
    <property type="term" value="F:nucleic acid binding"/>
    <property type="evidence" value="ECO:0007669"/>
    <property type="project" value="InterPro"/>
</dbReference>